<dbReference type="PANTHER" id="PTHR39966:SF1">
    <property type="entry name" value="HEMERYTHRIN-LIKE DOMAIN-CONTAINING PROTEIN"/>
    <property type="match status" value="1"/>
</dbReference>
<accession>A0A2M8DR91</accession>
<comment type="caution">
    <text evidence="2">The sequence shown here is derived from an EMBL/GenBank/DDBJ whole genome shotgun (WGS) entry which is preliminary data.</text>
</comment>
<organism evidence="2 3">
    <name type="scientific">Candidatus Komeilibacteria bacterium CG_4_9_14_0_8_um_filter_36_9</name>
    <dbReference type="NCBI Taxonomy" id="1974473"/>
    <lineage>
        <taxon>Bacteria</taxon>
        <taxon>Candidatus Komeiliibacteriota</taxon>
    </lineage>
</organism>
<name>A0A2M8DR91_9BACT</name>
<dbReference type="PANTHER" id="PTHR39966">
    <property type="entry name" value="BLL2471 PROTEIN-RELATED"/>
    <property type="match status" value="1"/>
</dbReference>
<dbReference type="Pfam" id="PF01814">
    <property type="entry name" value="Hemerythrin"/>
    <property type="match status" value="1"/>
</dbReference>
<reference evidence="3" key="1">
    <citation type="submission" date="2017-09" db="EMBL/GenBank/DDBJ databases">
        <title>Depth-based differentiation of microbial function through sediment-hosted aquifers and enrichment of novel symbionts in the deep terrestrial subsurface.</title>
        <authorList>
            <person name="Probst A.J."/>
            <person name="Ladd B."/>
            <person name="Jarett J.K."/>
            <person name="Geller-Mcgrath D.E."/>
            <person name="Sieber C.M.K."/>
            <person name="Emerson J.B."/>
            <person name="Anantharaman K."/>
            <person name="Thomas B.C."/>
            <person name="Malmstrom R."/>
            <person name="Stieglmeier M."/>
            <person name="Klingl A."/>
            <person name="Woyke T."/>
            <person name="Ryan C.M."/>
            <person name="Banfield J.F."/>
        </authorList>
    </citation>
    <scope>NUCLEOTIDE SEQUENCE [LARGE SCALE GENOMIC DNA]</scope>
</reference>
<sequence length="173" mass="20424">MKTALQMLSNEHQNILKVVDALLKECNTLELDKPINNDFFLKSIDFIKNYADKFHHAKEEDILFQEFNKCAEKGRTHCNPVEQMFIEHEEGREYVKGMSTGVQENNKQKIIENARGYARLLQDHIYKEDNILYPMADEALDKETKEDMLVQFEQVNKKMNQEIEKHIIFSKTL</sequence>
<dbReference type="Gene3D" id="1.20.120.520">
    <property type="entry name" value="nmb1532 protein domain like"/>
    <property type="match status" value="1"/>
</dbReference>
<feature type="domain" description="Hemerythrin-like" evidence="1">
    <location>
        <begin position="4"/>
        <end position="136"/>
    </location>
</feature>
<protein>
    <submittedName>
        <fullName evidence="2">Cation-binding protein</fullName>
    </submittedName>
</protein>
<dbReference type="InterPro" id="IPR012312">
    <property type="entry name" value="Hemerythrin-like"/>
</dbReference>
<proteinExistence type="predicted"/>
<evidence type="ECO:0000259" key="1">
    <source>
        <dbReference type="Pfam" id="PF01814"/>
    </source>
</evidence>
<evidence type="ECO:0000313" key="3">
    <source>
        <dbReference type="Proteomes" id="UP000230136"/>
    </source>
</evidence>
<dbReference type="EMBL" id="PFSY01000101">
    <property type="protein sequence ID" value="PJC01909.1"/>
    <property type="molecule type" value="Genomic_DNA"/>
</dbReference>
<dbReference type="GO" id="GO:0005886">
    <property type="term" value="C:plasma membrane"/>
    <property type="evidence" value="ECO:0007669"/>
    <property type="project" value="TreeGrafter"/>
</dbReference>
<gene>
    <name evidence="2" type="ORF">CO073_02285</name>
</gene>
<evidence type="ECO:0000313" key="2">
    <source>
        <dbReference type="EMBL" id="PJC01909.1"/>
    </source>
</evidence>
<dbReference type="AlphaFoldDB" id="A0A2M8DR91"/>
<dbReference type="Proteomes" id="UP000230136">
    <property type="component" value="Unassembled WGS sequence"/>
</dbReference>